<feature type="region of interest" description="Disordered" evidence="1">
    <location>
        <begin position="235"/>
        <end position="276"/>
    </location>
</feature>
<accession>A0ABQ5E890</accession>
<feature type="region of interest" description="Disordered" evidence="1">
    <location>
        <begin position="175"/>
        <end position="207"/>
    </location>
</feature>
<reference evidence="2" key="2">
    <citation type="submission" date="2022-01" db="EMBL/GenBank/DDBJ databases">
        <authorList>
            <person name="Yamashiro T."/>
            <person name="Shiraishi A."/>
            <person name="Satake H."/>
            <person name="Nakayama K."/>
        </authorList>
    </citation>
    <scope>NUCLEOTIDE SEQUENCE</scope>
</reference>
<organism evidence="2 3">
    <name type="scientific">Tanacetum coccineum</name>
    <dbReference type="NCBI Taxonomy" id="301880"/>
    <lineage>
        <taxon>Eukaryota</taxon>
        <taxon>Viridiplantae</taxon>
        <taxon>Streptophyta</taxon>
        <taxon>Embryophyta</taxon>
        <taxon>Tracheophyta</taxon>
        <taxon>Spermatophyta</taxon>
        <taxon>Magnoliopsida</taxon>
        <taxon>eudicotyledons</taxon>
        <taxon>Gunneridae</taxon>
        <taxon>Pentapetalae</taxon>
        <taxon>asterids</taxon>
        <taxon>campanulids</taxon>
        <taxon>Asterales</taxon>
        <taxon>Asteraceae</taxon>
        <taxon>Asteroideae</taxon>
        <taxon>Anthemideae</taxon>
        <taxon>Anthemidinae</taxon>
        <taxon>Tanacetum</taxon>
    </lineage>
</organism>
<gene>
    <name evidence="2" type="ORF">Tco_0955766</name>
</gene>
<reference evidence="2" key="1">
    <citation type="journal article" date="2022" name="Int. J. Mol. Sci.">
        <title>Draft Genome of Tanacetum Coccineum: Genomic Comparison of Closely Related Tanacetum-Family Plants.</title>
        <authorList>
            <person name="Yamashiro T."/>
            <person name="Shiraishi A."/>
            <person name="Nakayama K."/>
            <person name="Satake H."/>
        </authorList>
    </citation>
    <scope>NUCLEOTIDE SEQUENCE</scope>
</reference>
<keyword evidence="3" id="KW-1185">Reference proteome</keyword>
<feature type="compositionally biased region" description="Low complexity" evidence="1">
    <location>
        <begin position="175"/>
        <end position="191"/>
    </location>
</feature>
<dbReference type="EMBL" id="BQNB010016036">
    <property type="protein sequence ID" value="GJT47051.1"/>
    <property type="molecule type" value="Genomic_DNA"/>
</dbReference>
<name>A0ABQ5E890_9ASTR</name>
<evidence type="ECO:0000256" key="1">
    <source>
        <dbReference type="SAM" id="MobiDB-lite"/>
    </source>
</evidence>
<evidence type="ECO:0000313" key="3">
    <source>
        <dbReference type="Proteomes" id="UP001151760"/>
    </source>
</evidence>
<feature type="compositionally biased region" description="Acidic residues" evidence="1">
    <location>
        <begin position="241"/>
        <end position="276"/>
    </location>
</feature>
<sequence length="276" mass="31312">MVARYFSIVDDDTFLHQKVFMTTPMSVNWVNYPKQVAVVSVSLEAYGVRPYRTILGFVVCPRTSDPKLVKITYINYQKEYPTIPDQVEVFSLSSGLWKRLTGKLPRKSIAYMNPQKDSGDSKMATAPTNGDGDWIGSKLFKPNNTIDSIFRFFFLVLGTRSGLFRRVGRTFKGVTTSSSATSSSTSYYGASKRYSQEEVNESSKEREEYGKRISAYFNKKLVNLMTKLAEKGISLDKTPVIDEEDEEYEESDDEAIDDVDDGMEYEAEGMDDEDDQ</sequence>
<protein>
    <submittedName>
        <fullName evidence="2">Uncharacterized protein</fullName>
    </submittedName>
</protein>
<proteinExistence type="predicted"/>
<comment type="caution">
    <text evidence="2">The sequence shown here is derived from an EMBL/GenBank/DDBJ whole genome shotgun (WGS) entry which is preliminary data.</text>
</comment>
<evidence type="ECO:0000313" key="2">
    <source>
        <dbReference type="EMBL" id="GJT47051.1"/>
    </source>
</evidence>
<dbReference type="Proteomes" id="UP001151760">
    <property type="component" value="Unassembled WGS sequence"/>
</dbReference>